<dbReference type="EMBL" id="QCYY01001899">
    <property type="protein sequence ID" value="ROT74423.1"/>
    <property type="molecule type" value="Genomic_DNA"/>
</dbReference>
<dbReference type="CDD" id="cd18315">
    <property type="entry name" value="BTB_POZ_BAB-like"/>
    <property type="match status" value="1"/>
</dbReference>
<dbReference type="OrthoDB" id="6359816at2759"/>
<reference evidence="4 5" key="2">
    <citation type="submission" date="2019-01" db="EMBL/GenBank/DDBJ databases">
        <title>The decoding of complex shrimp genome reveals the adaptation for benthos swimmer, frequently molting mechanism and breeding impact on genome.</title>
        <authorList>
            <person name="Sun Y."/>
            <person name="Gao Y."/>
            <person name="Yu Y."/>
        </authorList>
    </citation>
    <scope>NUCLEOTIDE SEQUENCE [LARGE SCALE GENOMIC DNA]</scope>
    <source>
        <tissue evidence="4">Muscle</tissue>
    </source>
</reference>
<feature type="region of interest" description="Disordered" evidence="2">
    <location>
        <begin position="406"/>
        <end position="427"/>
    </location>
</feature>
<dbReference type="Proteomes" id="UP000283509">
    <property type="component" value="Unassembled WGS sequence"/>
</dbReference>
<feature type="domain" description="BTB" evidence="3">
    <location>
        <begin position="31"/>
        <end position="96"/>
    </location>
</feature>
<dbReference type="InterPro" id="IPR051095">
    <property type="entry name" value="Dros_DevTransReg"/>
</dbReference>
<dbReference type="PANTHER" id="PTHR23110">
    <property type="entry name" value="BTB DOMAIN TRANSCRIPTION FACTOR"/>
    <property type="match status" value="1"/>
</dbReference>
<evidence type="ECO:0000256" key="2">
    <source>
        <dbReference type="SAM" id="MobiDB-lite"/>
    </source>
</evidence>
<name>A0A423TD51_PENVA</name>
<comment type="caution">
    <text evidence="4">The sequence shown here is derived from an EMBL/GenBank/DDBJ whole genome shotgun (WGS) entry which is preliminary data.</text>
</comment>
<protein>
    <submittedName>
        <fullName evidence="4">Broad-complex protein isoform 4</fullName>
    </submittedName>
</protein>
<reference evidence="4 5" key="1">
    <citation type="submission" date="2018-04" db="EMBL/GenBank/DDBJ databases">
        <authorList>
            <person name="Zhang X."/>
            <person name="Yuan J."/>
            <person name="Li F."/>
            <person name="Xiang J."/>
        </authorList>
    </citation>
    <scope>NUCLEOTIDE SEQUENCE [LARGE SCALE GENOMIC DNA]</scope>
    <source>
        <tissue evidence="4">Muscle</tissue>
    </source>
</reference>
<dbReference type="AlphaFoldDB" id="A0A423TD51"/>
<accession>A0A423TD51</accession>
<feature type="region of interest" description="Disordered" evidence="2">
    <location>
        <begin position="118"/>
        <end position="195"/>
    </location>
</feature>
<evidence type="ECO:0000259" key="3">
    <source>
        <dbReference type="PROSITE" id="PS50097"/>
    </source>
</evidence>
<dbReference type="GO" id="GO:0006357">
    <property type="term" value="P:regulation of transcription by RNA polymerase II"/>
    <property type="evidence" value="ECO:0007669"/>
    <property type="project" value="TreeGrafter"/>
</dbReference>
<sequence>MGDGMLSLSWNNHKATFCHILSTLREKERYTDVTLACEGKFYPVHKLVLSTCSEYFENMFEHTPCKHPIIVLKDVKPDELEALLSYMYAGVVNVAQNDLARLIKAAELLQIKGLAVPDEPPQEAESKKTSVPPWSSRDDRSSPHPKRRKKGDENGTPSISGSQPSASPASSPRASPFHVESDHHQDNLRTHNELYISEHRIEKSIDTRPEQRLEARVDHNIETRIDPAPPPAPGSPVQVMVDETLVKEEIVDTVDDSRDDGLDSGMDYGALDSRVGGSSDGMGTDHASQMLPNKFDQPMVPTQHLPDSVTEGMQGISSLEQWLTGSDLSGGFSSMDGYGGEGSRQDMRPPLPTQQPQGHQLAGLDNEKKKYSVPSRHTPGQVLSISSRIHQCPYCSYASNVTTNLRTHMRGDESRRSEGSQRPNRSL</sequence>
<dbReference type="PANTHER" id="PTHR23110:SF98">
    <property type="entry name" value="PRE-LOLA-G, ISOFORM C-RELATED"/>
    <property type="match status" value="1"/>
</dbReference>
<dbReference type="SUPFAM" id="SSF54695">
    <property type="entry name" value="POZ domain"/>
    <property type="match status" value="1"/>
</dbReference>
<dbReference type="Pfam" id="PF00651">
    <property type="entry name" value="BTB"/>
    <property type="match status" value="1"/>
</dbReference>
<feature type="compositionally biased region" description="Low complexity" evidence="2">
    <location>
        <begin position="157"/>
        <end position="176"/>
    </location>
</feature>
<dbReference type="InterPro" id="IPR011333">
    <property type="entry name" value="SKP1/BTB/POZ_sf"/>
</dbReference>
<feature type="compositionally biased region" description="Basic and acidic residues" evidence="2">
    <location>
        <begin position="409"/>
        <end position="419"/>
    </location>
</feature>
<feature type="region of interest" description="Disordered" evidence="2">
    <location>
        <begin position="334"/>
        <end position="362"/>
    </location>
</feature>
<evidence type="ECO:0000313" key="5">
    <source>
        <dbReference type="Proteomes" id="UP000283509"/>
    </source>
</evidence>
<keyword evidence="5" id="KW-1185">Reference proteome</keyword>
<organism evidence="4 5">
    <name type="scientific">Penaeus vannamei</name>
    <name type="common">Whiteleg shrimp</name>
    <name type="synonym">Litopenaeus vannamei</name>
    <dbReference type="NCBI Taxonomy" id="6689"/>
    <lineage>
        <taxon>Eukaryota</taxon>
        <taxon>Metazoa</taxon>
        <taxon>Ecdysozoa</taxon>
        <taxon>Arthropoda</taxon>
        <taxon>Crustacea</taxon>
        <taxon>Multicrustacea</taxon>
        <taxon>Malacostraca</taxon>
        <taxon>Eumalacostraca</taxon>
        <taxon>Eucarida</taxon>
        <taxon>Decapoda</taxon>
        <taxon>Dendrobranchiata</taxon>
        <taxon>Penaeoidea</taxon>
        <taxon>Penaeidae</taxon>
        <taxon>Penaeus</taxon>
    </lineage>
</organism>
<keyword evidence="1" id="KW-0539">Nucleus</keyword>
<dbReference type="PROSITE" id="PS50097">
    <property type="entry name" value="BTB"/>
    <property type="match status" value="1"/>
</dbReference>
<proteinExistence type="predicted"/>
<gene>
    <name evidence="4" type="ORF">C7M84_007067</name>
</gene>
<dbReference type="GO" id="GO:0005634">
    <property type="term" value="C:nucleus"/>
    <property type="evidence" value="ECO:0007669"/>
    <property type="project" value="TreeGrafter"/>
</dbReference>
<dbReference type="SMART" id="SM00225">
    <property type="entry name" value="BTB"/>
    <property type="match status" value="1"/>
</dbReference>
<dbReference type="Gene3D" id="3.30.710.10">
    <property type="entry name" value="Potassium Channel Kv1.1, Chain A"/>
    <property type="match status" value="1"/>
</dbReference>
<evidence type="ECO:0000256" key="1">
    <source>
        <dbReference type="ARBA" id="ARBA00023242"/>
    </source>
</evidence>
<feature type="compositionally biased region" description="Basic and acidic residues" evidence="2">
    <location>
        <begin position="179"/>
        <end position="195"/>
    </location>
</feature>
<evidence type="ECO:0000313" key="4">
    <source>
        <dbReference type="EMBL" id="ROT74423.1"/>
    </source>
</evidence>
<dbReference type="InterPro" id="IPR000210">
    <property type="entry name" value="BTB/POZ_dom"/>
</dbReference>